<organism evidence="6 7">
    <name type="scientific">Autumnicola tepida</name>
    <dbReference type="NCBI Taxonomy" id="3075595"/>
    <lineage>
        <taxon>Bacteria</taxon>
        <taxon>Pseudomonadati</taxon>
        <taxon>Bacteroidota</taxon>
        <taxon>Flavobacteriia</taxon>
        <taxon>Flavobacteriales</taxon>
        <taxon>Flavobacteriaceae</taxon>
        <taxon>Autumnicola</taxon>
    </lineage>
</organism>
<comment type="similarity">
    <text evidence="1">Belongs to the sulfatase family.</text>
</comment>
<dbReference type="RefSeq" id="WP_311534395.1">
    <property type="nucleotide sequence ID" value="NZ_JAVRHQ010000007.1"/>
</dbReference>
<keyword evidence="4" id="KW-0732">Signal</keyword>
<dbReference type="CDD" id="cd16027">
    <property type="entry name" value="SGSH"/>
    <property type="match status" value="1"/>
</dbReference>
<dbReference type="Proteomes" id="UP001262889">
    <property type="component" value="Unassembled WGS sequence"/>
</dbReference>
<sequence length="505" mass="57730">MYTKKKNLHIFTLAVVLSFLCFSCAKKRSEQEKQKYPNIVVFLADDWSWPHASIYAESDSVIKTPTFDSIARNGVLFTQAFTAAPSCAPSRAALLTGQYPHRLQDAANLWSNFPKKFPVYTSILEKAGYQLGLSGKGWKPGNYETTGWKHNPAGKRYKNFENFYKQKGENKPFCFWFGSGDPHRPYVKDSGIRSGMDSSKVKVPPYLPDNEIVRKDILDYYYEVERFDREVGEILDFLKEKGELENTLVIMTSDNGWPFPRAKANLYDEGTHMPLAIMWANQIEGGQVYDKFINSIDIAPTVLDAAHQPILSDMNGRSILRQLKGENQRDHVFTERERHAYVRMNNLGYPSRALRTDDYLYIRNIKPDRWPSGDPEEIFAVGPFGDVDGSPTKDYILSEQRNFPASKKEGMEVYSYFDLAFKKRPAEELYDLEKDPYQIKNVAADPMYKEVIRNYRKSLDEWMVNTGDPRATGDAKFDQYPYYGGNGGKGNGHGNVTGPPTKINK</sequence>
<feature type="chain" id="PRO_5046865294" evidence="4">
    <location>
        <begin position="28"/>
        <end position="505"/>
    </location>
</feature>
<reference evidence="6 7" key="1">
    <citation type="submission" date="2023-09" db="EMBL/GenBank/DDBJ databases">
        <authorList>
            <person name="Rey-Velasco X."/>
        </authorList>
    </citation>
    <scope>NUCLEOTIDE SEQUENCE [LARGE SCALE GENOMIC DNA]</scope>
    <source>
        <strain evidence="6 7">F363</strain>
    </source>
</reference>
<evidence type="ECO:0000256" key="3">
    <source>
        <dbReference type="SAM" id="MobiDB-lite"/>
    </source>
</evidence>
<keyword evidence="2" id="KW-0378">Hydrolase</keyword>
<dbReference type="PANTHER" id="PTHR43751:SF1">
    <property type="entry name" value="SULFATASE ATSG-RELATED"/>
    <property type="match status" value="1"/>
</dbReference>
<evidence type="ECO:0000256" key="2">
    <source>
        <dbReference type="ARBA" id="ARBA00022801"/>
    </source>
</evidence>
<dbReference type="EMBL" id="JAVRHQ010000007">
    <property type="protein sequence ID" value="MDT0642765.1"/>
    <property type="molecule type" value="Genomic_DNA"/>
</dbReference>
<comment type="caution">
    <text evidence="6">The sequence shown here is derived from an EMBL/GenBank/DDBJ whole genome shotgun (WGS) entry which is preliminary data.</text>
</comment>
<evidence type="ECO:0000256" key="4">
    <source>
        <dbReference type="SAM" id="SignalP"/>
    </source>
</evidence>
<gene>
    <name evidence="6" type="ORF">RM553_07965</name>
</gene>
<dbReference type="SUPFAM" id="SSF53649">
    <property type="entry name" value="Alkaline phosphatase-like"/>
    <property type="match status" value="1"/>
</dbReference>
<keyword evidence="7" id="KW-1185">Reference proteome</keyword>
<dbReference type="PROSITE" id="PS00523">
    <property type="entry name" value="SULFATASE_1"/>
    <property type="match status" value="1"/>
</dbReference>
<evidence type="ECO:0000313" key="7">
    <source>
        <dbReference type="Proteomes" id="UP001262889"/>
    </source>
</evidence>
<evidence type="ECO:0000259" key="5">
    <source>
        <dbReference type="Pfam" id="PF00884"/>
    </source>
</evidence>
<evidence type="ECO:0000313" key="6">
    <source>
        <dbReference type="EMBL" id="MDT0642765.1"/>
    </source>
</evidence>
<feature type="domain" description="Sulfatase N-terminal" evidence="5">
    <location>
        <begin position="37"/>
        <end position="306"/>
    </location>
</feature>
<proteinExistence type="inferred from homology"/>
<dbReference type="Gene3D" id="3.40.720.10">
    <property type="entry name" value="Alkaline Phosphatase, subunit A"/>
    <property type="match status" value="1"/>
</dbReference>
<dbReference type="Pfam" id="PF00884">
    <property type="entry name" value="Sulfatase"/>
    <property type="match status" value="1"/>
</dbReference>
<dbReference type="InterPro" id="IPR000917">
    <property type="entry name" value="Sulfatase_N"/>
</dbReference>
<dbReference type="InterPro" id="IPR052701">
    <property type="entry name" value="GAG_Ulvan_Degrading_Sulfatases"/>
</dbReference>
<feature type="region of interest" description="Disordered" evidence="3">
    <location>
        <begin position="482"/>
        <end position="505"/>
    </location>
</feature>
<feature type="compositionally biased region" description="Gly residues" evidence="3">
    <location>
        <begin position="484"/>
        <end position="495"/>
    </location>
</feature>
<name>A0ABU3C8V4_9FLAO</name>
<feature type="signal peptide" evidence="4">
    <location>
        <begin position="1"/>
        <end position="27"/>
    </location>
</feature>
<evidence type="ECO:0000256" key="1">
    <source>
        <dbReference type="ARBA" id="ARBA00008779"/>
    </source>
</evidence>
<dbReference type="InterPro" id="IPR024607">
    <property type="entry name" value="Sulfatase_CS"/>
</dbReference>
<protein>
    <submittedName>
        <fullName evidence="6">Sulfatase</fullName>
    </submittedName>
</protein>
<dbReference type="InterPro" id="IPR017850">
    <property type="entry name" value="Alkaline_phosphatase_core_sf"/>
</dbReference>
<accession>A0ABU3C8V4</accession>
<dbReference type="PANTHER" id="PTHR43751">
    <property type="entry name" value="SULFATASE"/>
    <property type="match status" value="1"/>
</dbReference>